<dbReference type="Proteomes" id="UP000039046">
    <property type="component" value="Unassembled WGS sequence"/>
</dbReference>
<feature type="region of interest" description="Disordered" evidence="1">
    <location>
        <begin position="263"/>
        <end position="300"/>
    </location>
</feature>
<accession>A0A0A1TB92</accession>
<feature type="compositionally biased region" description="Basic residues" evidence="1">
    <location>
        <begin position="7"/>
        <end position="18"/>
    </location>
</feature>
<dbReference type="AlphaFoldDB" id="A0A0A1TB92"/>
<evidence type="ECO:0000256" key="1">
    <source>
        <dbReference type="SAM" id="MobiDB-lite"/>
    </source>
</evidence>
<proteinExistence type="predicted"/>
<sequence>MRLWRRDNKRQRKKRRNKMTSPAKILFLGGEIPEIEPTICDDIAHGDPYLRIPGKIRTTYTEIEDATQLPYPDLRHTIQNSDVYVSRPRPAPINMAAYDYTKGGMFGIGPSFYTNIPPEEESDETTIDIGTVYTKVEDAPQQPSLDSRQPLQNPYTSARRRIPNRKNAAEILFLSGEISEMEPTVYTDIGQGAAVIKTATENATTYTELEDITQPPSLGSRRLVRNPYASARQRSSVRRNTAEYDSAKGGVFETESTVYANILPGKDSDETAREPQPTSGNTDETTRPLSPDPKQLSRDSYAYAKRRKWIRENAAALRSSEEQLHKDAMAIIHRVHGEAERAAYHRAREIKRLTKSLSNDELYDKIDKLVRAATDPRTGLLDRRADETEDEAEQRLFNLQRSVDRLWRDNQDEVVENSPRYIEGFPARQILVDFPPRFSPHLHQEQGTGLRACQRCLDVGLRCSRTFGVRHKEGLAVGLGDDLECRRCERVGIPCVEARAAQVQQTLPPMPLWYEGWMRLDR</sequence>
<keyword evidence="3" id="KW-1185">Reference proteome</keyword>
<name>A0A0A1TB92_9HYPO</name>
<organism evidence="2 3">
    <name type="scientific">[Torrubiella] hemipterigena</name>
    <dbReference type="NCBI Taxonomy" id="1531966"/>
    <lineage>
        <taxon>Eukaryota</taxon>
        <taxon>Fungi</taxon>
        <taxon>Dikarya</taxon>
        <taxon>Ascomycota</taxon>
        <taxon>Pezizomycotina</taxon>
        <taxon>Sordariomycetes</taxon>
        <taxon>Hypocreomycetidae</taxon>
        <taxon>Hypocreales</taxon>
        <taxon>Clavicipitaceae</taxon>
        <taxon>Clavicipitaceae incertae sedis</taxon>
        <taxon>'Torrubiella' clade</taxon>
    </lineage>
</organism>
<evidence type="ECO:0000313" key="2">
    <source>
        <dbReference type="EMBL" id="CEJ92054.1"/>
    </source>
</evidence>
<protein>
    <submittedName>
        <fullName evidence="2">Uncharacterized protein</fullName>
    </submittedName>
</protein>
<feature type="region of interest" description="Disordered" evidence="1">
    <location>
        <begin position="1"/>
        <end position="20"/>
    </location>
</feature>
<feature type="region of interest" description="Disordered" evidence="1">
    <location>
        <begin position="207"/>
        <end position="244"/>
    </location>
</feature>
<dbReference type="EMBL" id="CDHN01000004">
    <property type="protein sequence ID" value="CEJ92054.1"/>
    <property type="molecule type" value="Genomic_DNA"/>
</dbReference>
<gene>
    <name evidence="2" type="ORF">VHEMI07732</name>
</gene>
<evidence type="ECO:0000313" key="3">
    <source>
        <dbReference type="Proteomes" id="UP000039046"/>
    </source>
</evidence>
<dbReference type="HOGENOM" id="CLU_521936_0_0_1"/>
<reference evidence="2 3" key="1">
    <citation type="journal article" date="2015" name="Genome Announc.">
        <title>Draft Genome Sequence and Gene Annotation of the Entomopathogenic Fungus Verticillium hemipterigenum.</title>
        <authorList>
            <person name="Horn F."/>
            <person name="Habel A."/>
            <person name="Scharf D.H."/>
            <person name="Dworschak J."/>
            <person name="Brakhage A.A."/>
            <person name="Guthke R."/>
            <person name="Hertweck C."/>
            <person name="Linde J."/>
        </authorList>
    </citation>
    <scope>NUCLEOTIDE SEQUENCE [LARGE SCALE GENOMIC DNA]</scope>
</reference>